<dbReference type="Gene3D" id="3.30.70.141">
    <property type="entry name" value="Nucleoside diphosphate kinase-like domain"/>
    <property type="match status" value="1"/>
</dbReference>
<gene>
    <name evidence="4" type="ORF">J2Z28_002458</name>
</gene>
<keyword evidence="4" id="KW-0808">Transferase</keyword>
<comment type="caution">
    <text evidence="1">Lacks conserved residue(s) required for the propagation of feature annotation.</text>
</comment>
<keyword evidence="4" id="KW-0418">Kinase</keyword>
<dbReference type="SUPFAM" id="SSF54919">
    <property type="entry name" value="Nucleoside diphosphate kinase, NDK"/>
    <property type="match status" value="1"/>
</dbReference>
<comment type="caution">
    <text evidence="4">The sequence shown here is derived from an EMBL/GenBank/DDBJ whole genome shotgun (WGS) entry which is preliminary data.</text>
</comment>
<evidence type="ECO:0000259" key="3">
    <source>
        <dbReference type="SMART" id="SM00562"/>
    </source>
</evidence>
<dbReference type="InterPro" id="IPR034907">
    <property type="entry name" value="NDK-like_dom"/>
</dbReference>
<dbReference type="InterPro" id="IPR001564">
    <property type="entry name" value="Nucleoside_diP_kinase"/>
</dbReference>
<feature type="domain" description="Nucleoside diphosphate kinase-like" evidence="3">
    <location>
        <begin position="7"/>
        <end position="132"/>
    </location>
</feature>
<comment type="similarity">
    <text evidence="1 2">Belongs to the NDK family.</text>
</comment>
<protein>
    <submittedName>
        <fullName evidence="4">Nucleoside diphosphate kinase</fullName>
    </submittedName>
</protein>
<dbReference type="SMART" id="SM00562">
    <property type="entry name" value="NDK"/>
    <property type="match status" value="1"/>
</dbReference>
<sequence length="349" mass="40498">MDENDFFENTLLLVKPDGIEKNLTNIILSYLDEQGGLKEVHRNTFRLSVSQVSDTFIHLYNDRNYKSYMTRGEVTAVLLRGKNAVQKLRNLKSNIRKMYANDAMQNIIHSSEVGNEFDLQFRTFFPHLDINHYNMYADLYSKTIFPMQYENFCRKVELIEKNASVKVCAHIFNNDIFPYYSKLIQSYYNNGGFKKFTFIGLEYNTVVDNINIKVLGYYKLNESLKLSKDHDKYFYSNLKDLTQLINQAGGTAFFSYTNQLNQITKEILEKMSDIGIRGGVVYHPQYTLAQTEFLRENILACKMITTGGSGGITQSGRFSVSYEIFNQLFNLLYGEDYFDYGKEHPQSLG</sequence>
<organism evidence="4 5">
    <name type="scientific">Paenibacillus xylanexedens</name>
    <dbReference type="NCBI Taxonomy" id="528191"/>
    <lineage>
        <taxon>Bacteria</taxon>
        <taxon>Bacillati</taxon>
        <taxon>Bacillota</taxon>
        <taxon>Bacilli</taxon>
        <taxon>Bacillales</taxon>
        <taxon>Paenibacillaceae</taxon>
        <taxon>Paenibacillus</taxon>
    </lineage>
</organism>
<keyword evidence="5" id="KW-1185">Reference proteome</keyword>
<dbReference type="GO" id="GO:0016301">
    <property type="term" value="F:kinase activity"/>
    <property type="evidence" value="ECO:0007669"/>
    <property type="project" value="UniProtKB-KW"/>
</dbReference>
<evidence type="ECO:0000256" key="1">
    <source>
        <dbReference type="PROSITE-ProRule" id="PRU00706"/>
    </source>
</evidence>
<dbReference type="PRINTS" id="PR01243">
    <property type="entry name" value="NUCDPKINASE"/>
</dbReference>
<evidence type="ECO:0000313" key="5">
    <source>
        <dbReference type="Proteomes" id="UP000810207"/>
    </source>
</evidence>
<reference evidence="4 5" key="1">
    <citation type="submission" date="2021-03" db="EMBL/GenBank/DDBJ databases">
        <title>Genomic Encyclopedia of Type Strains, Phase IV (KMG-IV): sequencing the most valuable type-strain genomes for metagenomic binning, comparative biology and taxonomic classification.</title>
        <authorList>
            <person name="Goeker M."/>
        </authorList>
    </citation>
    <scope>NUCLEOTIDE SEQUENCE [LARGE SCALE GENOMIC DNA]</scope>
    <source>
        <strain evidence="4 5">DSM 21292</strain>
    </source>
</reference>
<accession>A0ABS4RSH9</accession>
<evidence type="ECO:0000256" key="2">
    <source>
        <dbReference type="RuleBase" id="RU004011"/>
    </source>
</evidence>
<dbReference type="Gene3D" id="3.20.20.140">
    <property type="entry name" value="Metal-dependent hydrolases"/>
    <property type="match status" value="1"/>
</dbReference>
<dbReference type="EMBL" id="JAGIKV010000007">
    <property type="protein sequence ID" value="MBP2245840.1"/>
    <property type="molecule type" value="Genomic_DNA"/>
</dbReference>
<evidence type="ECO:0000313" key="4">
    <source>
        <dbReference type="EMBL" id="MBP2245840.1"/>
    </source>
</evidence>
<dbReference type="RefSeq" id="WP_211082653.1">
    <property type="nucleotide sequence ID" value="NZ_JAGIKV010000007.1"/>
</dbReference>
<dbReference type="InterPro" id="IPR036850">
    <property type="entry name" value="NDK-like_dom_sf"/>
</dbReference>
<dbReference type="Proteomes" id="UP000810207">
    <property type="component" value="Unassembled WGS sequence"/>
</dbReference>
<proteinExistence type="inferred from homology"/>
<dbReference type="PROSITE" id="PS51374">
    <property type="entry name" value="NDPK_LIKE"/>
    <property type="match status" value="1"/>
</dbReference>
<dbReference type="Pfam" id="PF00334">
    <property type="entry name" value="NDK"/>
    <property type="match status" value="1"/>
</dbReference>
<name>A0ABS4RSH9_PAEXY</name>